<keyword evidence="3 7" id="KW-0812">Transmembrane</keyword>
<protein>
    <submittedName>
        <fullName evidence="8">Uncharacterized protein</fullName>
    </submittedName>
</protein>
<evidence type="ECO:0000313" key="8">
    <source>
        <dbReference type="EMBL" id="ODR97666.1"/>
    </source>
</evidence>
<evidence type="ECO:0000256" key="4">
    <source>
        <dbReference type="ARBA" id="ARBA00022989"/>
    </source>
</evidence>
<feature type="transmembrane region" description="Helical" evidence="7">
    <location>
        <begin position="287"/>
        <end position="307"/>
    </location>
</feature>
<name>A0A1E3VXM5_9HYPH</name>
<dbReference type="PANTHER" id="PTHR30213:SF0">
    <property type="entry name" value="UPF0761 MEMBRANE PROTEIN YIHY"/>
    <property type="match status" value="1"/>
</dbReference>
<evidence type="ECO:0000256" key="5">
    <source>
        <dbReference type="ARBA" id="ARBA00023136"/>
    </source>
</evidence>
<feature type="transmembrane region" description="Helical" evidence="7">
    <location>
        <begin position="12"/>
        <end position="29"/>
    </location>
</feature>
<dbReference type="PANTHER" id="PTHR30213">
    <property type="entry name" value="INNER MEMBRANE PROTEIN YHJD"/>
    <property type="match status" value="1"/>
</dbReference>
<sequence>MPTKPRANTPLWLDLLLASGLIGAAYGVDRLIRPTRRAKPGTGAHETGISQAREHPQETVTRRQDASSASGPVTDNDGGAMGVRPSQEPESVQRERAWDPGRGREAKHPHQIPGKGWLDIGWRVFNQIQNDRLLAVAAGASSYMLLALFPAITALVSLYGLFTDPSTITAQLSLLDDVFPTSTIAIIEEQVTQLAGTSSNALSFGFLFGVGLALWSANAGMKAIIDALNVVYDEREKRSFVRLTLVAFAFTIGGLVFIILALAAVVVLPLVLAWFGLESRATQIISLLRWPALLVVVLVWLTVLYRYGPSRTRARWQWLGAGSVFATIAWLAGSVLFSWYLSNFANYDATYGSLGAGIGLMMWLWLSVIVILVGGELNAEMEHQTARDTTVRPDKPMGERGAVVADTVGEAWR</sequence>
<evidence type="ECO:0000313" key="9">
    <source>
        <dbReference type="Proteomes" id="UP000094472"/>
    </source>
</evidence>
<feature type="compositionally biased region" description="Basic and acidic residues" evidence="6">
    <location>
        <begin position="91"/>
        <end position="108"/>
    </location>
</feature>
<evidence type="ECO:0000256" key="7">
    <source>
        <dbReference type="SAM" id="Phobius"/>
    </source>
</evidence>
<organism evidence="8 9">
    <name type="scientific">Methyloceanibacter superfactus</name>
    <dbReference type="NCBI Taxonomy" id="1774969"/>
    <lineage>
        <taxon>Bacteria</taxon>
        <taxon>Pseudomonadati</taxon>
        <taxon>Pseudomonadota</taxon>
        <taxon>Alphaproteobacteria</taxon>
        <taxon>Hyphomicrobiales</taxon>
        <taxon>Hyphomicrobiaceae</taxon>
        <taxon>Methyloceanibacter</taxon>
    </lineage>
</organism>
<dbReference type="Proteomes" id="UP000094472">
    <property type="component" value="Unassembled WGS sequence"/>
</dbReference>
<dbReference type="OrthoDB" id="9781030at2"/>
<dbReference type="RefSeq" id="WP_069441753.1">
    <property type="nucleotide sequence ID" value="NZ_LPWF01000025.1"/>
</dbReference>
<keyword evidence="9" id="KW-1185">Reference proteome</keyword>
<feature type="compositionally biased region" description="Basic and acidic residues" evidence="6">
    <location>
        <begin position="52"/>
        <end position="65"/>
    </location>
</feature>
<feature type="transmembrane region" description="Helical" evidence="7">
    <location>
        <begin position="353"/>
        <end position="374"/>
    </location>
</feature>
<evidence type="ECO:0000256" key="1">
    <source>
        <dbReference type="ARBA" id="ARBA00004651"/>
    </source>
</evidence>
<feature type="transmembrane region" description="Helical" evidence="7">
    <location>
        <begin position="133"/>
        <end position="162"/>
    </location>
</feature>
<feature type="region of interest" description="Disordered" evidence="6">
    <location>
        <begin position="37"/>
        <end position="112"/>
    </location>
</feature>
<evidence type="ECO:0000256" key="3">
    <source>
        <dbReference type="ARBA" id="ARBA00022692"/>
    </source>
</evidence>
<evidence type="ECO:0000256" key="6">
    <source>
        <dbReference type="SAM" id="MobiDB-lite"/>
    </source>
</evidence>
<accession>A0A1E3VXM5</accession>
<comment type="subcellular location">
    <subcellularLocation>
        <location evidence="1">Cell membrane</location>
        <topology evidence="1">Multi-pass membrane protein</topology>
    </subcellularLocation>
</comment>
<proteinExistence type="predicted"/>
<dbReference type="NCBIfam" id="TIGR00765">
    <property type="entry name" value="yihY_not_rbn"/>
    <property type="match status" value="1"/>
</dbReference>
<dbReference type="AlphaFoldDB" id="A0A1E3VXM5"/>
<evidence type="ECO:0000256" key="2">
    <source>
        <dbReference type="ARBA" id="ARBA00022475"/>
    </source>
</evidence>
<feature type="transmembrane region" description="Helical" evidence="7">
    <location>
        <begin position="204"/>
        <end position="225"/>
    </location>
</feature>
<gene>
    <name evidence="8" type="ORF">AUC69_11200</name>
</gene>
<reference evidence="8 9" key="1">
    <citation type="journal article" date="2016" name="Environ. Microbiol.">
        <title>New Methyloceanibacter diversity from North Sea sediments includes methanotroph containing solely the soluble methane monooxygenase.</title>
        <authorList>
            <person name="Vekeman B."/>
            <person name="Kerckhof F.M."/>
            <person name="Cremers G."/>
            <person name="de Vos P."/>
            <person name="Vandamme P."/>
            <person name="Boon N."/>
            <person name="Op den Camp H.J."/>
            <person name="Heylen K."/>
        </authorList>
    </citation>
    <scope>NUCLEOTIDE SEQUENCE [LARGE SCALE GENOMIC DNA]</scope>
    <source>
        <strain evidence="8 9">R-67175</strain>
    </source>
</reference>
<dbReference type="STRING" id="1774969.AUC69_11200"/>
<dbReference type="EMBL" id="LPWF01000025">
    <property type="protein sequence ID" value="ODR97666.1"/>
    <property type="molecule type" value="Genomic_DNA"/>
</dbReference>
<keyword evidence="2" id="KW-1003">Cell membrane</keyword>
<dbReference type="GO" id="GO:0005886">
    <property type="term" value="C:plasma membrane"/>
    <property type="evidence" value="ECO:0007669"/>
    <property type="project" value="UniProtKB-SubCell"/>
</dbReference>
<comment type="caution">
    <text evidence="8">The sequence shown here is derived from an EMBL/GenBank/DDBJ whole genome shotgun (WGS) entry which is preliminary data.</text>
</comment>
<feature type="transmembrane region" description="Helical" evidence="7">
    <location>
        <begin position="319"/>
        <end position="341"/>
    </location>
</feature>
<feature type="transmembrane region" description="Helical" evidence="7">
    <location>
        <begin position="245"/>
        <end position="275"/>
    </location>
</feature>
<keyword evidence="4 7" id="KW-1133">Transmembrane helix</keyword>
<dbReference type="InterPro" id="IPR017039">
    <property type="entry name" value="Virul_fac_BrkB"/>
</dbReference>
<keyword evidence="5 7" id="KW-0472">Membrane</keyword>
<dbReference type="Pfam" id="PF03631">
    <property type="entry name" value="Virul_fac_BrkB"/>
    <property type="match status" value="1"/>
</dbReference>